<dbReference type="InterPro" id="IPR050951">
    <property type="entry name" value="Retrovirus_Pol_polyprotein"/>
</dbReference>
<dbReference type="PROSITE" id="PS50878">
    <property type="entry name" value="RT_POL"/>
    <property type="match status" value="1"/>
</dbReference>
<dbReference type="Proteomes" id="UP001152795">
    <property type="component" value="Unassembled WGS sequence"/>
</dbReference>
<dbReference type="CDD" id="cd09274">
    <property type="entry name" value="RNase_HI_RT_Ty3"/>
    <property type="match status" value="1"/>
</dbReference>
<name>A0A7D9ELT1_PARCT</name>
<accession>A0A7D9ELT1</accession>
<keyword evidence="3" id="KW-1185">Reference proteome</keyword>
<dbReference type="CDD" id="cd01647">
    <property type="entry name" value="RT_LTR"/>
    <property type="match status" value="1"/>
</dbReference>
<dbReference type="Gene3D" id="1.10.340.70">
    <property type="match status" value="1"/>
</dbReference>
<feature type="compositionally biased region" description="Basic and acidic residues" evidence="1">
    <location>
        <begin position="1319"/>
        <end position="1335"/>
    </location>
</feature>
<dbReference type="Gene3D" id="4.10.60.10">
    <property type="entry name" value="Zinc finger, CCHC-type"/>
    <property type="match status" value="1"/>
</dbReference>
<dbReference type="InterPro" id="IPR012337">
    <property type="entry name" value="RNaseH-like_sf"/>
</dbReference>
<dbReference type="PANTHER" id="PTHR37984">
    <property type="entry name" value="PROTEIN CBG26694"/>
    <property type="match status" value="1"/>
</dbReference>
<dbReference type="GO" id="GO:0015074">
    <property type="term" value="P:DNA integration"/>
    <property type="evidence" value="ECO:0007669"/>
    <property type="project" value="InterPro"/>
</dbReference>
<sequence length="1354" mass="154428">MAEGYPSSYNWPTMNWQAKDLDKEWERFYQHCEFAFGGPLSKCTEKEKICNLMSFVGDKGREMYLTFQWNTIQVGTGENIQQVSEKDILDKVAAKFKEQLASKKNPIMAAVQFDRRCQKQGETFDDFVTDLKLLARGLDIEQTDKLIRNAIACKSFDERVKQRCLEKSKNLTLETAINIGRLFEATKDGMQVITGEDPNVTVHGVSTKPNRFPRRKHQMRSNTPRSTEKESQAPSKCQRCGYNSHKPQEKCPAKNQTCRKCGKMGHFGRVCRGAEKKIHGMGKDSYSSEETDSSDDEYQQAKNLHLLHLKSLRIHEVGNENDMPRDNEWWETVQVGHGRLQCQLDTGAQASVMTAKQLQSVAPNARIKKTHKRLVSYSQHQIVPRGCTTLKVKHKEKEIKVKFFIIAKAHNPILSGKVCKALNLVKRIHEIDHNLKELLIQHPDLENATGSMPGAYSIKIDPTVTPVVHGPRRQPAALLPKITSKLKEMEKEGHLAKVTQPTDWVNSMVVAQKGEKIRICIDPSDLNKAIKREHYPSKTVEEITTKIPGAKVFSVLDAKSGYLQMKIDYESSLLTTMNTPLGRYRWLKLPFGIKSAPEMYQRAMDDMLEGIEYAYAIMDDILIAGRDVAHHDAVLRQVLDRAQSYNLKLNFDKVKIRKEEVPYVGHLISAHGLKPDPTKVEAMKHMPAPENKDDVRRFLGSVQYLAKFLPRLAEVEEPLRHLTKKDTVFHWDKPQENAFQRIKDLCCTAPILAYYDVKKDVKIQCDASKNAVGAVLLQEGKPIAYASRKLRTSELNWSPIEKEMLAIVFSTGKFREYILGKETVVQTDHKPLETIFRKPLLSAPLRLQTMMLKVKGYDLKVEYLPGKKQVIADTLSRASLNVMPPERKEFQVNMLERISVTQDKYQELQQRTANELHDLYAVIQVGWPTTKQQVPHSVKPFWDNRDELAILDGVIYRGMRIVVPPSMQQEMIELVHETHQGIVKSKQRAREALYWPGMSSQVEAKVKDCSTCHDYAAAQQKEPMMPSKTPDYPWAEAASDIFTFKSKNYVLSVDYYSKYIEVTELNDLSAFSTIEALKGHFERHGIPERLTTDCGTQYTSVEFKNFAKAYNFQHVLISPKHPKANGEAEAAVKIVKSLWRKNNDKHKALLVYRATPLAGIDLSPSQLCMGRRLRTNLPIARSLLEPEAYNTNDIKRRMRHAKEKQTYHHNRHGTKELSPLKPGEHVRIRPEPGSKLWRQATVVDHHSSPRSYIVDTGQRKLRRNRVALRLDPGRSAVEVAENDYGTNDDMSHQETLDNPNPVSVPPAHHPPVETATSTVKDKETPVKRSGSETHQTHYTTRSGRISRKPAKLNI</sequence>
<reference evidence="2" key="1">
    <citation type="submission" date="2020-04" db="EMBL/GenBank/DDBJ databases">
        <authorList>
            <person name="Alioto T."/>
            <person name="Alioto T."/>
            <person name="Gomez Garrido J."/>
        </authorList>
    </citation>
    <scope>NUCLEOTIDE SEQUENCE</scope>
    <source>
        <strain evidence="2">A484AB</strain>
    </source>
</reference>
<dbReference type="FunFam" id="3.30.70.270:FF:000026">
    <property type="entry name" value="Transposon Ty3-G Gag-Pol polyprotein"/>
    <property type="match status" value="1"/>
</dbReference>
<dbReference type="SUPFAM" id="SSF56672">
    <property type="entry name" value="DNA/RNA polymerases"/>
    <property type="match status" value="1"/>
</dbReference>
<feature type="region of interest" description="Disordered" evidence="1">
    <location>
        <begin position="1283"/>
        <end position="1354"/>
    </location>
</feature>
<dbReference type="Pfam" id="PF17921">
    <property type="entry name" value="Integrase_H2C2"/>
    <property type="match status" value="1"/>
</dbReference>
<dbReference type="InterPro" id="IPR043128">
    <property type="entry name" value="Rev_trsase/Diguanyl_cyclase"/>
</dbReference>
<gene>
    <name evidence="2" type="ORF">PACLA_8A070245</name>
</gene>
<dbReference type="PANTHER" id="PTHR37984:SF8">
    <property type="entry name" value="CCHC-TYPE DOMAIN-CONTAINING PROTEIN"/>
    <property type="match status" value="1"/>
</dbReference>
<dbReference type="Gene3D" id="3.30.420.10">
    <property type="entry name" value="Ribonuclease H-like superfamily/Ribonuclease H"/>
    <property type="match status" value="1"/>
</dbReference>
<dbReference type="Pfam" id="PF00078">
    <property type="entry name" value="RVT_1"/>
    <property type="match status" value="1"/>
</dbReference>
<dbReference type="InterPro" id="IPR000477">
    <property type="entry name" value="RT_dom"/>
</dbReference>
<dbReference type="InterPro" id="IPR041588">
    <property type="entry name" value="Integrase_H2C2"/>
</dbReference>
<dbReference type="PROSITE" id="PS50994">
    <property type="entry name" value="INTEGRASE"/>
    <property type="match status" value="1"/>
</dbReference>
<evidence type="ECO:0000313" key="2">
    <source>
        <dbReference type="EMBL" id="CAB4012162.1"/>
    </source>
</evidence>
<feature type="compositionally biased region" description="Basic residues" evidence="1">
    <location>
        <begin position="1344"/>
        <end position="1354"/>
    </location>
</feature>
<feature type="region of interest" description="Disordered" evidence="1">
    <location>
        <begin position="204"/>
        <end position="248"/>
    </location>
</feature>
<dbReference type="Gene3D" id="3.30.70.270">
    <property type="match status" value="2"/>
</dbReference>
<dbReference type="GO" id="GO:0003676">
    <property type="term" value="F:nucleic acid binding"/>
    <property type="evidence" value="ECO:0007669"/>
    <property type="project" value="InterPro"/>
</dbReference>
<dbReference type="OrthoDB" id="5968803at2759"/>
<dbReference type="SUPFAM" id="SSF53098">
    <property type="entry name" value="Ribonuclease H-like"/>
    <property type="match status" value="1"/>
</dbReference>
<dbReference type="Pfam" id="PF17919">
    <property type="entry name" value="RT_RNaseH_2"/>
    <property type="match status" value="1"/>
</dbReference>
<dbReference type="PROSITE" id="PS50158">
    <property type="entry name" value="ZF_CCHC"/>
    <property type="match status" value="1"/>
</dbReference>
<dbReference type="InterPro" id="IPR043502">
    <property type="entry name" value="DNA/RNA_pol_sf"/>
</dbReference>
<comment type="caution">
    <text evidence="2">The sequence shown here is derived from an EMBL/GenBank/DDBJ whole genome shotgun (WGS) entry which is preliminary data.</text>
</comment>
<feature type="compositionally biased region" description="Basic residues" evidence="1">
    <location>
        <begin position="1203"/>
        <end position="1212"/>
    </location>
</feature>
<organism evidence="2 3">
    <name type="scientific">Paramuricea clavata</name>
    <name type="common">Red gorgonian</name>
    <name type="synonym">Violescent sea-whip</name>
    <dbReference type="NCBI Taxonomy" id="317549"/>
    <lineage>
        <taxon>Eukaryota</taxon>
        <taxon>Metazoa</taxon>
        <taxon>Cnidaria</taxon>
        <taxon>Anthozoa</taxon>
        <taxon>Octocorallia</taxon>
        <taxon>Malacalcyonacea</taxon>
        <taxon>Plexauridae</taxon>
        <taxon>Paramuricea</taxon>
    </lineage>
</organism>
<feature type="region of interest" description="Disordered" evidence="1">
    <location>
        <begin position="1203"/>
        <end position="1228"/>
    </location>
</feature>
<dbReference type="FunFam" id="3.10.20.370:FF:000001">
    <property type="entry name" value="Retrovirus-related Pol polyprotein from transposon 17.6-like protein"/>
    <property type="match status" value="1"/>
</dbReference>
<evidence type="ECO:0000313" key="3">
    <source>
        <dbReference type="Proteomes" id="UP001152795"/>
    </source>
</evidence>
<dbReference type="FunFam" id="1.10.340.70:FF:000003">
    <property type="entry name" value="Protein CBG25708"/>
    <property type="match status" value="1"/>
</dbReference>
<proteinExistence type="predicted"/>
<dbReference type="InterPro" id="IPR036397">
    <property type="entry name" value="RNaseH_sf"/>
</dbReference>
<dbReference type="Gene3D" id="3.10.10.10">
    <property type="entry name" value="HIV Type 1 Reverse Transcriptase, subunit A, domain 1"/>
    <property type="match status" value="1"/>
</dbReference>
<dbReference type="InterPro" id="IPR001878">
    <property type="entry name" value="Znf_CCHC"/>
</dbReference>
<dbReference type="Pfam" id="PF00665">
    <property type="entry name" value="rve"/>
    <property type="match status" value="1"/>
</dbReference>
<dbReference type="GO" id="GO:0008270">
    <property type="term" value="F:zinc ion binding"/>
    <property type="evidence" value="ECO:0007669"/>
    <property type="project" value="InterPro"/>
</dbReference>
<dbReference type="InterPro" id="IPR001584">
    <property type="entry name" value="Integrase_cat-core"/>
</dbReference>
<dbReference type="EMBL" id="CACRXK020007407">
    <property type="protein sequence ID" value="CAB4012162.1"/>
    <property type="molecule type" value="Genomic_DNA"/>
</dbReference>
<dbReference type="SUPFAM" id="SSF50630">
    <property type="entry name" value="Acid proteases"/>
    <property type="match status" value="1"/>
</dbReference>
<dbReference type="InterPro" id="IPR041577">
    <property type="entry name" value="RT_RNaseH_2"/>
</dbReference>
<evidence type="ECO:0000256" key="1">
    <source>
        <dbReference type="SAM" id="MobiDB-lite"/>
    </source>
</evidence>
<dbReference type="InterPro" id="IPR021109">
    <property type="entry name" value="Peptidase_aspartic_dom_sf"/>
</dbReference>
<dbReference type="Gene3D" id="2.40.70.10">
    <property type="entry name" value="Acid Proteases"/>
    <property type="match status" value="1"/>
</dbReference>
<dbReference type="CDD" id="cd05481">
    <property type="entry name" value="retropepsin_like_LTR_1"/>
    <property type="match status" value="1"/>
</dbReference>
<dbReference type="FunFam" id="3.30.420.10:FF:000063">
    <property type="entry name" value="Retrovirus-related Pol polyprotein from transposon 297-like Protein"/>
    <property type="match status" value="1"/>
</dbReference>
<protein>
    <submittedName>
        <fullName evidence="2">Transposon Ty3-G Gag-Pol poly</fullName>
    </submittedName>
</protein>